<dbReference type="Gene3D" id="3.40.50.1820">
    <property type="entry name" value="alpha/beta hydrolase"/>
    <property type="match status" value="1"/>
</dbReference>
<keyword evidence="3" id="KW-1185">Reference proteome</keyword>
<proteinExistence type="predicted"/>
<dbReference type="Proteomes" id="UP000267223">
    <property type="component" value="Unassembled WGS sequence"/>
</dbReference>
<dbReference type="InterPro" id="IPR029058">
    <property type="entry name" value="AB_hydrolase_fold"/>
</dbReference>
<evidence type="ECO:0000313" key="2">
    <source>
        <dbReference type="EMBL" id="RNI37986.1"/>
    </source>
</evidence>
<sequence length="271" mass="30524">MNTFRYQNKKIFYRKEGKGKPLILVHGFGENGNIWNEQVDVLKENNLLIIPDLPGSGNSEMLDGTAFIKDYAEVIRALADEAIFQDKEINDEQFSLIGHSMGGYTTVAYAQKYPESLSSFGLFHSSAFADSEEKKQTRKKGIDFIKSHGSIAFLKTIAPNLFSPKTQKDRPELINQLVDLGKNITPEALIQYYEAMMARPDRSLVLESFSRPVLLIAGKYDTAIPLDALLQQFKMPSIASVHILQQSGHMGMWEETDLSNSILKNFLIQLN</sequence>
<protein>
    <submittedName>
        <fullName evidence="2">Alpha/beta hydrolase</fullName>
    </submittedName>
</protein>
<dbReference type="Pfam" id="PF00561">
    <property type="entry name" value="Abhydrolase_1"/>
    <property type="match status" value="1"/>
</dbReference>
<dbReference type="PRINTS" id="PR00111">
    <property type="entry name" value="ABHYDROLASE"/>
</dbReference>
<keyword evidence="2" id="KW-0378">Hydrolase</keyword>
<feature type="domain" description="AB hydrolase-1" evidence="1">
    <location>
        <begin position="20"/>
        <end position="255"/>
    </location>
</feature>
<organism evidence="2 3">
    <name type="scientific">Hanamia caeni</name>
    <dbReference type="NCBI Taxonomy" id="2294116"/>
    <lineage>
        <taxon>Bacteria</taxon>
        <taxon>Pseudomonadati</taxon>
        <taxon>Bacteroidota</taxon>
        <taxon>Chitinophagia</taxon>
        <taxon>Chitinophagales</taxon>
        <taxon>Chitinophagaceae</taxon>
        <taxon>Hanamia</taxon>
    </lineage>
</organism>
<gene>
    <name evidence="2" type="ORF">EFY79_07070</name>
</gene>
<accession>A0A3M9NJK8</accession>
<evidence type="ECO:0000313" key="3">
    <source>
        <dbReference type="Proteomes" id="UP000267223"/>
    </source>
</evidence>
<dbReference type="RefSeq" id="WP_123119975.1">
    <property type="nucleotide sequence ID" value="NZ_RJJR01000004.1"/>
</dbReference>
<dbReference type="InterPro" id="IPR050266">
    <property type="entry name" value="AB_hydrolase_sf"/>
</dbReference>
<dbReference type="GO" id="GO:0016787">
    <property type="term" value="F:hydrolase activity"/>
    <property type="evidence" value="ECO:0007669"/>
    <property type="project" value="UniProtKB-KW"/>
</dbReference>
<name>A0A3M9NJK8_9BACT</name>
<dbReference type="EMBL" id="RJJR01000004">
    <property type="protein sequence ID" value="RNI37986.1"/>
    <property type="molecule type" value="Genomic_DNA"/>
</dbReference>
<dbReference type="OrthoDB" id="252464at2"/>
<dbReference type="AlphaFoldDB" id="A0A3M9NJK8"/>
<dbReference type="SUPFAM" id="SSF53474">
    <property type="entry name" value="alpha/beta-Hydrolases"/>
    <property type="match status" value="1"/>
</dbReference>
<comment type="caution">
    <text evidence="2">The sequence shown here is derived from an EMBL/GenBank/DDBJ whole genome shotgun (WGS) entry which is preliminary data.</text>
</comment>
<dbReference type="PANTHER" id="PTHR43798">
    <property type="entry name" value="MONOACYLGLYCEROL LIPASE"/>
    <property type="match status" value="1"/>
</dbReference>
<reference evidence="2 3" key="1">
    <citation type="submission" date="2018-11" db="EMBL/GenBank/DDBJ databases">
        <title>Draft genome sequence of Ferruginibacter sp. BO-59.</title>
        <authorList>
            <person name="Im W.T."/>
        </authorList>
    </citation>
    <scope>NUCLEOTIDE SEQUENCE [LARGE SCALE GENOMIC DNA]</scope>
    <source>
        <strain evidence="2 3">BO-59</strain>
    </source>
</reference>
<dbReference type="InterPro" id="IPR000073">
    <property type="entry name" value="AB_hydrolase_1"/>
</dbReference>
<evidence type="ECO:0000259" key="1">
    <source>
        <dbReference type="Pfam" id="PF00561"/>
    </source>
</evidence>